<evidence type="ECO:0000313" key="2">
    <source>
        <dbReference type="EMBL" id="KAK2963436.1"/>
    </source>
</evidence>
<name>A0ABQ9YI49_9EUKA</name>
<keyword evidence="3" id="KW-1185">Reference proteome</keyword>
<proteinExistence type="predicted"/>
<gene>
    <name evidence="2" type="ORF">BLNAU_1478</name>
</gene>
<evidence type="ECO:0000256" key="1">
    <source>
        <dbReference type="SAM" id="MobiDB-lite"/>
    </source>
</evidence>
<accession>A0ABQ9YI49</accession>
<sequence length="348" mass="36130">MVREELADSSADADVLKVEGGNVEMTGLNLNTRSVLVKSLLAQTEGSALLSDLSVDFATLTKELISGKDSLTLTRRTFVAGTSSHTTNAADVSTIAFTVKYEQKLKIGDLTNELTFSNCGGDDGVELELTNTKLSSLRTSLGGGGVHVSVLSGGRATIVDSLFDGCSASGEGGGMQVKVAGTGSVSISGTFKSCSSDDVGGGSWYRKTGHSVFIRTAADKRGLVNETSVVGSGLSLPSGSVFTAAELELWSFSETNGLSGGIAYLFIIYEGGTLIQDNSGRGAIKFECGDLVTAESLIVKAEIPDCESTNENGESDIEKKGELRMTDKEDATGDVNVKLFDPVGAIGE</sequence>
<reference evidence="2 3" key="1">
    <citation type="journal article" date="2022" name="bioRxiv">
        <title>Genomics of Preaxostyla Flagellates Illuminates Evolutionary Transitions and the Path Towards Mitochondrial Loss.</title>
        <authorList>
            <person name="Novak L.V.F."/>
            <person name="Treitli S.C."/>
            <person name="Pyrih J."/>
            <person name="Halakuc P."/>
            <person name="Pipaliya S.V."/>
            <person name="Vacek V."/>
            <person name="Brzon O."/>
            <person name="Soukal P."/>
            <person name="Eme L."/>
            <person name="Dacks J.B."/>
            <person name="Karnkowska A."/>
            <person name="Elias M."/>
            <person name="Hampl V."/>
        </authorList>
    </citation>
    <scope>NUCLEOTIDE SEQUENCE [LARGE SCALE GENOMIC DNA]</scope>
    <source>
        <strain evidence="2">NAU3</strain>
        <tissue evidence="2">Gut</tissue>
    </source>
</reference>
<organism evidence="2 3">
    <name type="scientific">Blattamonas nauphoetae</name>
    <dbReference type="NCBI Taxonomy" id="2049346"/>
    <lineage>
        <taxon>Eukaryota</taxon>
        <taxon>Metamonada</taxon>
        <taxon>Preaxostyla</taxon>
        <taxon>Oxymonadida</taxon>
        <taxon>Blattamonas</taxon>
    </lineage>
</organism>
<evidence type="ECO:0000313" key="3">
    <source>
        <dbReference type="Proteomes" id="UP001281761"/>
    </source>
</evidence>
<protein>
    <submittedName>
        <fullName evidence="2">Uncharacterized protein</fullName>
    </submittedName>
</protein>
<dbReference type="Proteomes" id="UP001281761">
    <property type="component" value="Unassembled WGS sequence"/>
</dbReference>
<feature type="compositionally biased region" description="Basic and acidic residues" evidence="1">
    <location>
        <begin position="316"/>
        <end position="328"/>
    </location>
</feature>
<comment type="caution">
    <text evidence="2">The sequence shown here is derived from an EMBL/GenBank/DDBJ whole genome shotgun (WGS) entry which is preliminary data.</text>
</comment>
<feature type="region of interest" description="Disordered" evidence="1">
    <location>
        <begin position="308"/>
        <end position="328"/>
    </location>
</feature>
<dbReference type="EMBL" id="JARBJD010000006">
    <property type="protein sequence ID" value="KAK2963436.1"/>
    <property type="molecule type" value="Genomic_DNA"/>
</dbReference>